<evidence type="ECO:0000313" key="9">
    <source>
        <dbReference type="EMBL" id="MFC4028579.1"/>
    </source>
</evidence>
<dbReference type="RefSeq" id="WP_290230961.1">
    <property type="nucleotide sequence ID" value="NZ_JAUFPZ010000002.1"/>
</dbReference>
<dbReference type="InterPro" id="IPR005744">
    <property type="entry name" value="Hy-lIII"/>
</dbReference>
<feature type="transmembrane region" description="Helical" evidence="7">
    <location>
        <begin position="50"/>
        <end position="69"/>
    </location>
</feature>
<dbReference type="PANTHER" id="PTHR20855">
    <property type="entry name" value="ADIPOR/PROGESTIN RECEPTOR-RELATED"/>
    <property type="match status" value="1"/>
</dbReference>
<dbReference type="Pfam" id="PF03006">
    <property type="entry name" value="HlyIII"/>
    <property type="match status" value="1"/>
</dbReference>
<feature type="transmembrane region" description="Helical" evidence="7">
    <location>
        <begin position="108"/>
        <end position="131"/>
    </location>
</feature>
<evidence type="ECO:0000256" key="5">
    <source>
        <dbReference type="ARBA" id="ARBA00022989"/>
    </source>
</evidence>
<name>A0ABV8H8Z0_9FLAO</name>
<protein>
    <submittedName>
        <fullName evidence="9">Hemolysin III family protein</fullName>
    </submittedName>
</protein>
<dbReference type="EMBL" id="JBHSAS010000006">
    <property type="protein sequence ID" value="MFC4028272.1"/>
    <property type="molecule type" value="Genomic_DNA"/>
</dbReference>
<accession>A0ABV8H8Z0</accession>
<keyword evidence="5 7" id="KW-1133">Transmembrane helix</keyword>
<comment type="subcellular location">
    <subcellularLocation>
        <location evidence="1">Cell membrane</location>
        <topology evidence="1">Multi-pass membrane protein</topology>
    </subcellularLocation>
</comment>
<keyword evidence="4 7" id="KW-0812">Transmembrane</keyword>
<comment type="caution">
    <text evidence="9">The sequence shown here is derived from an EMBL/GenBank/DDBJ whole genome shotgun (WGS) entry which is preliminary data.</text>
</comment>
<organism evidence="9 10">
    <name type="scientific">Zunongwangia endophytica</name>
    <dbReference type="NCBI Taxonomy" id="1808945"/>
    <lineage>
        <taxon>Bacteria</taxon>
        <taxon>Pseudomonadati</taxon>
        <taxon>Bacteroidota</taxon>
        <taxon>Flavobacteriia</taxon>
        <taxon>Flavobacteriales</taxon>
        <taxon>Flavobacteriaceae</taxon>
        <taxon>Zunongwangia</taxon>
    </lineage>
</organism>
<feature type="transmembrane region" description="Helical" evidence="7">
    <location>
        <begin position="20"/>
        <end position="38"/>
    </location>
</feature>
<dbReference type="EMBL" id="JBHSAS010000011">
    <property type="protein sequence ID" value="MFC4028579.1"/>
    <property type="molecule type" value="Genomic_DNA"/>
</dbReference>
<comment type="similarity">
    <text evidence="2">Belongs to the UPF0073 (Hly-III) family.</text>
</comment>
<keyword evidence="3" id="KW-1003">Cell membrane</keyword>
<evidence type="ECO:0000313" key="8">
    <source>
        <dbReference type="EMBL" id="MFC4028272.1"/>
    </source>
</evidence>
<feature type="transmembrane region" description="Helical" evidence="7">
    <location>
        <begin position="138"/>
        <end position="154"/>
    </location>
</feature>
<evidence type="ECO:0000256" key="6">
    <source>
        <dbReference type="ARBA" id="ARBA00023136"/>
    </source>
</evidence>
<evidence type="ECO:0000256" key="3">
    <source>
        <dbReference type="ARBA" id="ARBA00022475"/>
    </source>
</evidence>
<keyword evidence="6 7" id="KW-0472">Membrane</keyword>
<reference evidence="9" key="1">
    <citation type="journal article" date="2014" name="Int. J. Syst. Evol. Microbiol.">
        <title>Complete genome of a new Firmicutes species belonging to the dominant human colonic microbiota ('Ruminococcus bicirculans') reveals two chromosomes and a selective capacity to utilize plant glucans.</title>
        <authorList>
            <consortium name="NISC Comparative Sequencing Program"/>
            <person name="Wegmann U."/>
            <person name="Louis P."/>
            <person name="Goesmann A."/>
            <person name="Henrissat B."/>
            <person name="Duncan S.H."/>
            <person name="Flint H.J."/>
        </authorList>
    </citation>
    <scope>NUCLEOTIDE SEQUENCE</scope>
    <source>
        <strain evidence="9">CECT 9128</strain>
    </source>
</reference>
<feature type="transmembrane region" description="Helical" evidence="7">
    <location>
        <begin position="197"/>
        <end position="215"/>
    </location>
</feature>
<evidence type="ECO:0000256" key="4">
    <source>
        <dbReference type="ARBA" id="ARBA00022692"/>
    </source>
</evidence>
<gene>
    <name evidence="8" type="ORF">ACFOS1_12695</name>
    <name evidence="9" type="ORF">ACFOS1_14270</name>
</gene>
<feature type="transmembrane region" description="Helical" evidence="7">
    <location>
        <begin position="166"/>
        <end position="185"/>
    </location>
</feature>
<feature type="transmembrane region" description="Helical" evidence="7">
    <location>
        <begin position="81"/>
        <end position="102"/>
    </location>
</feature>
<dbReference type="Proteomes" id="UP001595793">
    <property type="component" value="Unassembled WGS sequence"/>
</dbReference>
<dbReference type="NCBIfam" id="TIGR01065">
    <property type="entry name" value="hlyIII"/>
    <property type="match status" value="1"/>
</dbReference>
<evidence type="ECO:0000313" key="10">
    <source>
        <dbReference type="Proteomes" id="UP001595793"/>
    </source>
</evidence>
<dbReference type="PANTHER" id="PTHR20855:SF3">
    <property type="entry name" value="LD03007P"/>
    <property type="match status" value="1"/>
</dbReference>
<sequence>MRDRDRIKYYTKSEERLNVISHASGLLLSILGFILLIIKSAELGGTILKISYWIFGSSMVILYTASTLYHSVRERKLRYRLNILDHASIYILIAGTYTPFALVTLEGLVGWIIFGVIWALAVTGVILKLFFTGRFQTLSTIMYVAMGWIIVFAVKPLLDNLSGDGLFWLFSGGISYTIGAIIFSIDRLKFNHAIFHFFVLFGTFCHFLAIYYHVIPN</sequence>
<dbReference type="InterPro" id="IPR004254">
    <property type="entry name" value="AdipoR/HlyIII-related"/>
</dbReference>
<evidence type="ECO:0000256" key="2">
    <source>
        <dbReference type="ARBA" id="ARBA00008488"/>
    </source>
</evidence>
<keyword evidence="10" id="KW-1185">Reference proteome</keyword>
<reference evidence="10" key="2">
    <citation type="journal article" date="2019" name="Int. J. Syst. Evol. Microbiol.">
        <title>The Global Catalogue of Microorganisms (GCM) 10K type strain sequencing project: providing services to taxonomists for standard genome sequencing and annotation.</title>
        <authorList>
            <consortium name="The Broad Institute Genomics Platform"/>
            <consortium name="The Broad Institute Genome Sequencing Center for Infectious Disease"/>
            <person name="Wu L."/>
            <person name="Ma J."/>
        </authorList>
    </citation>
    <scope>NUCLEOTIDE SEQUENCE [LARGE SCALE GENOMIC DNA]</scope>
    <source>
        <strain evidence="10">CECT 9128</strain>
    </source>
</reference>
<reference evidence="9" key="3">
    <citation type="submission" date="2024-09" db="EMBL/GenBank/DDBJ databases">
        <authorList>
            <person name="Sun Q."/>
            <person name="Mori K."/>
        </authorList>
    </citation>
    <scope>NUCLEOTIDE SEQUENCE</scope>
    <source>
        <strain evidence="9">CECT 9128</strain>
    </source>
</reference>
<evidence type="ECO:0000256" key="7">
    <source>
        <dbReference type="SAM" id="Phobius"/>
    </source>
</evidence>
<proteinExistence type="inferred from homology"/>
<evidence type="ECO:0000256" key="1">
    <source>
        <dbReference type="ARBA" id="ARBA00004651"/>
    </source>
</evidence>